<proteinExistence type="predicted"/>
<dbReference type="EMBL" id="NQYH01000004">
    <property type="protein sequence ID" value="RIY41385.1"/>
    <property type="molecule type" value="Genomic_DNA"/>
</dbReference>
<evidence type="ECO:0000313" key="3">
    <source>
        <dbReference type="EMBL" id="RIY41385.1"/>
    </source>
</evidence>
<dbReference type="PANTHER" id="PTHR43757:SF2">
    <property type="entry name" value="AMINOMETHYLTRANSFERASE, MITOCHONDRIAL"/>
    <property type="match status" value="1"/>
</dbReference>
<feature type="domain" description="GCVT N-terminal" evidence="2">
    <location>
        <begin position="21"/>
        <end position="225"/>
    </location>
</feature>
<dbReference type="SUPFAM" id="SSF103025">
    <property type="entry name" value="Folate-binding domain"/>
    <property type="match status" value="1"/>
</dbReference>
<dbReference type="AlphaFoldDB" id="A0A3A1YV07"/>
<comment type="caution">
    <text evidence="3">The sequence shown here is derived from an EMBL/GenBank/DDBJ whole genome shotgun (WGS) entry which is preliminary data.</text>
</comment>
<name>A0A3A1YV07_9BURK</name>
<feature type="binding site" evidence="1">
    <location>
        <position position="178"/>
    </location>
    <ligand>
        <name>substrate</name>
    </ligand>
</feature>
<dbReference type="OrthoDB" id="5287468at2"/>
<dbReference type="Pfam" id="PF01571">
    <property type="entry name" value="GCV_T"/>
    <property type="match status" value="1"/>
</dbReference>
<evidence type="ECO:0000259" key="2">
    <source>
        <dbReference type="Pfam" id="PF01571"/>
    </source>
</evidence>
<gene>
    <name evidence="3" type="ORF">CJP73_07215</name>
</gene>
<evidence type="ECO:0000313" key="4">
    <source>
        <dbReference type="Proteomes" id="UP000266206"/>
    </source>
</evidence>
<dbReference type="InterPro" id="IPR006222">
    <property type="entry name" value="GCVT_N"/>
</dbReference>
<dbReference type="Gene3D" id="3.30.1360.120">
    <property type="entry name" value="Probable tRNA modification gtpase trme, domain 1"/>
    <property type="match status" value="1"/>
</dbReference>
<dbReference type="InterPro" id="IPR028896">
    <property type="entry name" value="GcvT/YgfZ/DmdA"/>
</dbReference>
<reference evidence="3 4" key="1">
    <citation type="submission" date="2017-08" db="EMBL/GenBank/DDBJ databases">
        <title>Pusillimonas indicus sp. nov., a member of the family Alcaligenaceae isolated from surface seawater.</title>
        <authorList>
            <person name="Li J."/>
        </authorList>
    </citation>
    <scope>NUCLEOTIDE SEQUENCE [LARGE SCALE GENOMIC DNA]</scope>
    <source>
        <strain evidence="3 4">L52-1-41</strain>
    </source>
</reference>
<dbReference type="PIRSF" id="PIRSF006487">
    <property type="entry name" value="GcvT"/>
    <property type="match status" value="1"/>
</dbReference>
<protein>
    <submittedName>
        <fullName evidence="3">Glycine cleavage system protein T</fullName>
    </submittedName>
</protein>
<dbReference type="Proteomes" id="UP000266206">
    <property type="component" value="Unassembled WGS sequence"/>
</dbReference>
<dbReference type="SUPFAM" id="SSF101790">
    <property type="entry name" value="Aminomethyltransferase beta-barrel domain"/>
    <property type="match status" value="1"/>
</dbReference>
<dbReference type="InterPro" id="IPR029043">
    <property type="entry name" value="GcvT/YgfZ_C"/>
</dbReference>
<evidence type="ECO:0000256" key="1">
    <source>
        <dbReference type="PIRSR" id="PIRSR006487-1"/>
    </source>
</evidence>
<accession>A0A3A1YV07</accession>
<sequence length="420" mass="47955">MRKTPPGYFSVRFGLPEYTDWLDESMSWKKTASIGDWSFLWQRRIVGKDALRLLSDVSVNSLAKFVVGQAKHLIHTNKDGKVIHEGVLSRLGEEEFMLHGRGGFWVDYNLRHGSYDAETIPDDWFIYQVAGPNSLAILEKVAKGNLRDIKFMHQGQIEICGHKIWALRQGMSGEIGFELQGPKEWGPEIMETIQKAGEEFGLRRIGGRVSSINHLEACFPTIVVDYLPAIFSEDMIDYANEFRAAMPAFATTFNVAGSFDGKHVSDYYRSPVELGWSRNIKFDHDFIGREALEKEVADPRRTMRTLVWNADDVLDVQASLFRKGDHYPFMDMPRDQRGFMWADKVMKGSKEVGIATARGFSYYFREMLSLCTIDVDQADIGNQVEVYWGYPDGPQKAIRATVQPAPYKEDRRRLDLHGAK</sequence>
<dbReference type="PANTHER" id="PTHR43757">
    <property type="entry name" value="AMINOMETHYLTRANSFERASE"/>
    <property type="match status" value="1"/>
</dbReference>
<organism evidence="3 4">
    <name type="scientific">Neopusillimonas maritima</name>
    <dbReference type="NCBI Taxonomy" id="2026239"/>
    <lineage>
        <taxon>Bacteria</taxon>
        <taxon>Pseudomonadati</taxon>
        <taxon>Pseudomonadota</taxon>
        <taxon>Betaproteobacteria</taxon>
        <taxon>Burkholderiales</taxon>
        <taxon>Alcaligenaceae</taxon>
        <taxon>Neopusillimonas</taxon>
    </lineage>
</organism>
<dbReference type="InterPro" id="IPR027266">
    <property type="entry name" value="TrmE/GcvT-like"/>
</dbReference>